<evidence type="ECO:0000313" key="2">
    <source>
        <dbReference type="Proteomes" id="UP000199608"/>
    </source>
</evidence>
<accession>A0A1H2FNN3</accession>
<sequence length="175" mass="20675">MKGHATIPWSSNDEWSQVFISIKKIDGLYGGKLESVSDMAVKIRQKFEKISEAIDMVCSQTCVQCKDICCLRATIWYDLKDLLYIYFGRNTFPESQISKKIQKNKRKSCCWFSENGCTLSRLDRPFVCTWYFCPAQKKYLALYDQKMKKRFDQVLKEIKTLRNKMEEEFIRISIP</sequence>
<keyword evidence="2" id="KW-1185">Reference proteome</keyword>
<dbReference type="RefSeq" id="WP_092232712.1">
    <property type="nucleotide sequence ID" value="NZ_FNLL01000004.1"/>
</dbReference>
<protein>
    <submittedName>
        <fullName evidence="1">Uncharacterized protein</fullName>
    </submittedName>
</protein>
<dbReference type="Proteomes" id="UP000199608">
    <property type="component" value="Unassembled WGS sequence"/>
</dbReference>
<reference evidence="2" key="1">
    <citation type="submission" date="2016-10" db="EMBL/GenBank/DDBJ databases">
        <authorList>
            <person name="Varghese N."/>
            <person name="Submissions S."/>
        </authorList>
    </citation>
    <scope>NUCLEOTIDE SEQUENCE [LARGE SCALE GENOMIC DNA]</scope>
    <source>
        <strain evidence="2">DSM 3384</strain>
    </source>
</reference>
<dbReference type="AlphaFoldDB" id="A0A1H2FNN3"/>
<organism evidence="1 2">
    <name type="scientific">Desulfobacula phenolica</name>
    <dbReference type="NCBI Taxonomy" id="90732"/>
    <lineage>
        <taxon>Bacteria</taxon>
        <taxon>Pseudomonadati</taxon>
        <taxon>Thermodesulfobacteriota</taxon>
        <taxon>Desulfobacteria</taxon>
        <taxon>Desulfobacterales</taxon>
        <taxon>Desulfobacteraceae</taxon>
        <taxon>Desulfobacula</taxon>
    </lineage>
</organism>
<name>A0A1H2FNN3_9BACT</name>
<dbReference type="EMBL" id="FNLL01000004">
    <property type="protein sequence ID" value="SDU08987.1"/>
    <property type="molecule type" value="Genomic_DNA"/>
</dbReference>
<proteinExistence type="predicted"/>
<gene>
    <name evidence="1" type="ORF">SAMN04487931_104259</name>
</gene>
<evidence type="ECO:0000313" key="1">
    <source>
        <dbReference type="EMBL" id="SDU08987.1"/>
    </source>
</evidence>